<dbReference type="SUPFAM" id="SSF56784">
    <property type="entry name" value="HAD-like"/>
    <property type="match status" value="1"/>
</dbReference>
<protein>
    <recommendedName>
        <fullName evidence="4">Copper-exporting P-type ATPase</fullName>
        <ecNumber evidence="3">7.2.2.8</ecNumber>
    </recommendedName>
    <alternativeName>
        <fullName evidence="20">Copper-exporting P-type ATPase A</fullName>
    </alternativeName>
    <alternativeName>
        <fullName evidence="21">Cu(+)-exporting ATPase</fullName>
    </alternativeName>
</protein>
<dbReference type="PROSITE" id="PS01047">
    <property type="entry name" value="HMA_1"/>
    <property type="match status" value="1"/>
</dbReference>
<feature type="domain" description="HMA" evidence="24">
    <location>
        <begin position="8"/>
        <end position="71"/>
    </location>
</feature>
<dbReference type="EMBL" id="PDTV01000006">
    <property type="protein sequence ID" value="PIE83228.1"/>
    <property type="molecule type" value="Genomic_DNA"/>
</dbReference>
<dbReference type="InterPro" id="IPR036163">
    <property type="entry name" value="HMA_dom_sf"/>
</dbReference>
<evidence type="ECO:0000256" key="18">
    <source>
        <dbReference type="ARBA" id="ARBA00023065"/>
    </source>
</evidence>
<evidence type="ECO:0000256" key="10">
    <source>
        <dbReference type="ARBA" id="ARBA00022737"/>
    </source>
</evidence>
<dbReference type="InterPro" id="IPR027256">
    <property type="entry name" value="P-typ_ATPase_IB"/>
</dbReference>
<evidence type="ECO:0000256" key="13">
    <source>
        <dbReference type="ARBA" id="ARBA00022840"/>
    </source>
</evidence>
<dbReference type="PRINTS" id="PR00119">
    <property type="entry name" value="CATATPASE"/>
</dbReference>
<evidence type="ECO:0000313" key="25">
    <source>
        <dbReference type="EMBL" id="PIE83228.1"/>
    </source>
</evidence>
<dbReference type="PANTHER" id="PTHR43520">
    <property type="entry name" value="ATP7, ISOFORM B"/>
    <property type="match status" value="1"/>
</dbReference>
<dbReference type="PROSITE" id="PS50846">
    <property type="entry name" value="HMA_2"/>
    <property type="match status" value="1"/>
</dbReference>
<evidence type="ECO:0000256" key="17">
    <source>
        <dbReference type="ARBA" id="ARBA00023008"/>
    </source>
</evidence>
<feature type="transmembrane region" description="Helical" evidence="23">
    <location>
        <begin position="694"/>
        <end position="713"/>
    </location>
</feature>
<sequence length="754" mass="78796">MTTPVTQDCHYLSISGISCAGCVAAVETALRNIPGVTEANVNFAERTAQVIGSPDSATLIQAVQAAGYDAVEQRGFTAFTAEAERDAVENAHYQRLIRNTLVAGTLAVPLMLAEMLGYLPVLATTMGQMFWIITGLLTLVVLIYSGGHFFTGAWRQFRYHNANMDTLIALGTGSAWFYSMLVALFPGDIPSLAQNAYFEAAVTIIALINLGAALESRARGKASRAIQRLLGLQSRTARVVEGDRERDVPIETLNVGVLIRVRPGEKIPVDGVVTGGQSTIDEAMLTGEPLPVSKQEGDFVTGGTLNQKGTLIFRATQVGEDTILAHIVASVRQAQGSKLPIGRLVDRVAAVFVPMVLIIAVLTALVWFNFGPVPKAGYMLVTSLTVLIIACPCALGLATPISIMIGVGKAAEYGILVRDGEALQRVGQMTTVVLDKTGTVTVGRPTVSALIVAEGFDETDVFRQVAGLEAGSEHPLAQAILSAAVDRGVTVPSLQHFQTFTGQGISGEVEGQSLLVGNRYLLDTFGVDMTAFESHAVRLAATGQTPVFIAIDGQAAGVIAVSDPVKPDSLAAIQRLRELGLRVVLLSGDHKATVAAIAAQVGIEAEAVYAERLPTDKANVITSLQASGEVVGMVGDGINDAPALAYADIGLAIGSGADIAIESAGITLVRGSLHGIADAVALSRAVLVNIRQNLFGAFLYNGLGIPVAAGALYPVTGVLLNPMLAGAAMALSSFTVVSNANRLRGFQPKGTPII</sequence>
<evidence type="ECO:0000256" key="12">
    <source>
        <dbReference type="ARBA" id="ARBA00022796"/>
    </source>
</evidence>
<evidence type="ECO:0000256" key="4">
    <source>
        <dbReference type="ARBA" id="ARBA00015102"/>
    </source>
</evidence>
<dbReference type="GO" id="GO:0055070">
    <property type="term" value="P:copper ion homeostasis"/>
    <property type="evidence" value="ECO:0007669"/>
    <property type="project" value="TreeGrafter"/>
</dbReference>
<evidence type="ECO:0000313" key="26">
    <source>
        <dbReference type="Proteomes" id="UP000229278"/>
    </source>
</evidence>
<evidence type="ECO:0000256" key="20">
    <source>
        <dbReference type="ARBA" id="ARBA00029719"/>
    </source>
</evidence>
<dbReference type="GO" id="GO:0005524">
    <property type="term" value="F:ATP binding"/>
    <property type="evidence" value="ECO:0007669"/>
    <property type="project" value="UniProtKB-UniRule"/>
</dbReference>
<keyword evidence="18" id="KW-0406">Ion transport</keyword>
<organism evidence="25 26">
    <name type="scientific">Candidatus Contendibacter odensensis</name>
    <dbReference type="NCBI Taxonomy" id="1400860"/>
    <lineage>
        <taxon>Bacteria</taxon>
        <taxon>Pseudomonadati</taxon>
        <taxon>Pseudomonadota</taxon>
        <taxon>Gammaproteobacteria</taxon>
        <taxon>Candidatus Competibacteraceae</taxon>
        <taxon>Candidatus Contendibacter</taxon>
    </lineage>
</organism>
<feature type="transmembrane region" description="Helical" evidence="23">
    <location>
        <begin position="197"/>
        <end position="214"/>
    </location>
</feature>
<dbReference type="InterPro" id="IPR023299">
    <property type="entry name" value="ATPase_P-typ_cyto_dom_N"/>
</dbReference>
<dbReference type="Pfam" id="PF00122">
    <property type="entry name" value="E1-E2_ATPase"/>
    <property type="match status" value="1"/>
</dbReference>
<dbReference type="CDD" id="cd02094">
    <property type="entry name" value="P-type_ATPase_Cu-like"/>
    <property type="match status" value="1"/>
</dbReference>
<dbReference type="Pfam" id="PF00702">
    <property type="entry name" value="Hydrolase"/>
    <property type="match status" value="1"/>
</dbReference>
<evidence type="ECO:0000256" key="15">
    <source>
        <dbReference type="ARBA" id="ARBA00022967"/>
    </source>
</evidence>
<dbReference type="InterPro" id="IPR001757">
    <property type="entry name" value="P_typ_ATPase"/>
</dbReference>
<dbReference type="Gene3D" id="3.30.70.100">
    <property type="match status" value="1"/>
</dbReference>
<dbReference type="Pfam" id="PF00403">
    <property type="entry name" value="HMA"/>
    <property type="match status" value="1"/>
</dbReference>
<keyword evidence="10" id="KW-0677">Repeat</keyword>
<dbReference type="PROSITE" id="PS00154">
    <property type="entry name" value="ATPASE_E1_E2"/>
    <property type="match status" value="1"/>
</dbReference>
<dbReference type="InterPro" id="IPR006121">
    <property type="entry name" value="HMA_dom"/>
</dbReference>
<feature type="transmembrane region" description="Helical" evidence="23">
    <location>
        <begin position="376"/>
        <end position="399"/>
    </location>
</feature>
<dbReference type="Proteomes" id="UP000229278">
    <property type="component" value="Unassembled WGS sequence"/>
</dbReference>
<evidence type="ECO:0000256" key="7">
    <source>
        <dbReference type="ARBA" id="ARBA00022553"/>
    </source>
</evidence>
<feature type="transmembrane region" description="Helical" evidence="23">
    <location>
        <begin position="101"/>
        <end position="123"/>
    </location>
</feature>
<keyword evidence="8 23" id="KW-0812">Transmembrane</keyword>
<dbReference type="PANTHER" id="PTHR43520:SF6">
    <property type="entry name" value="COPPER-EXPORTING P-TYPE ATPASE"/>
    <property type="match status" value="1"/>
</dbReference>
<comment type="catalytic activity">
    <reaction evidence="22">
        <text>Cu(+)(in) + ATP + H2O = Cu(+)(out) + ADP + phosphate + H(+)</text>
        <dbReference type="Rhea" id="RHEA:25792"/>
        <dbReference type="ChEBI" id="CHEBI:15377"/>
        <dbReference type="ChEBI" id="CHEBI:15378"/>
        <dbReference type="ChEBI" id="CHEBI:30616"/>
        <dbReference type="ChEBI" id="CHEBI:43474"/>
        <dbReference type="ChEBI" id="CHEBI:49552"/>
        <dbReference type="ChEBI" id="CHEBI:456216"/>
        <dbReference type="EC" id="7.2.2.8"/>
    </reaction>
</comment>
<dbReference type="AlphaFoldDB" id="A0A2G6PFA4"/>
<accession>A0A2G6PFA4</accession>
<feature type="transmembrane region" description="Helical" evidence="23">
    <location>
        <begin position="166"/>
        <end position="185"/>
    </location>
</feature>
<dbReference type="SFLD" id="SFLDG00002">
    <property type="entry name" value="C1.7:_P-type_atpase_like"/>
    <property type="match status" value="1"/>
</dbReference>
<dbReference type="InterPro" id="IPR017969">
    <property type="entry name" value="Heavy-metal-associated_CS"/>
</dbReference>
<dbReference type="InterPro" id="IPR059000">
    <property type="entry name" value="ATPase_P-type_domA"/>
</dbReference>
<evidence type="ECO:0000256" key="23">
    <source>
        <dbReference type="RuleBase" id="RU362081"/>
    </source>
</evidence>
<evidence type="ECO:0000256" key="5">
    <source>
        <dbReference type="ARBA" id="ARBA00022448"/>
    </source>
</evidence>
<evidence type="ECO:0000256" key="22">
    <source>
        <dbReference type="ARBA" id="ARBA00049289"/>
    </source>
</evidence>
<keyword evidence="14" id="KW-0460">Magnesium</keyword>
<keyword evidence="7" id="KW-0597">Phosphoprotein</keyword>
<dbReference type="Gene3D" id="3.40.50.1000">
    <property type="entry name" value="HAD superfamily/HAD-like"/>
    <property type="match status" value="1"/>
</dbReference>
<keyword evidence="6 23" id="KW-1003">Cell membrane</keyword>
<keyword evidence="12" id="KW-0187">Copper transport</keyword>
<keyword evidence="17" id="KW-0186">Copper</keyword>
<evidence type="ECO:0000256" key="8">
    <source>
        <dbReference type="ARBA" id="ARBA00022692"/>
    </source>
</evidence>
<dbReference type="SFLD" id="SFLDF00027">
    <property type="entry name" value="p-type_atpase"/>
    <property type="match status" value="1"/>
</dbReference>
<keyword evidence="15" id="KW-1278">Translocase</keyword>
<name>A0A2G6PFA4_9GAMM</name>
<proteinExistence type="inferred from homology"/>
<reference evidence="25 26" key="1">
    <citation type="submission" date="2017-10" db="EMBL/GenBank/DDBJ databases">
        <title>Novel microbial diversity and functional potential in the marine mammal oral microbiome.</title>
        <authorList>
            <person name="Dudek N.K."/>
            <person name="Sun C.L."/>
            <person name="Burstein D."/>
            <person name="Kantor R.S."/>
            <person name="Aliaga Goltsman D.S."/>
            <person name="Bik E.M."/>
            <person name="Thomas B.C."/>
            <person name="Banfield J.F."/>
            <person name="Relman D.A."/>
        </authorList>
    </citation>
    <scope>NUCLEOTIDE SEQUENCE [LARGE SCALE GENOMIC DNA]</scope>
    <source>
        <strain evidence="25">DOLJORAL78_50_517</strain>
    </source>
</reference>
<dbReference type="NCBIfam" id="TIGR01511">
    <property type="entry name" value="ATPase-IB1_Cu"/>
    <property type="match status" value="1"/>
</dbReference>
<dbReference type="GO" id="GO:0005507">
    <property type="term" value="F:copper ion binding"/>
    <property type="evidence" value="ECO:0007669"/>
    <property type="project" value="TreeGrafter"/>
</dbReference>
<evidence type="ECO:0000256" key="1">
    <source>
        <dbReference type="ARBA" id="ARBA00004651"/>
    </source>
</evidence>
<dbReference type="Gene3D" id="2.70.150.10">
    <property type="entry name" value="Calcium-transporting ATPase, cytoplasmic transduction domain A"/>
    <property type="match status" value="1"/>
</dbReference>
<keyword evidence="11 23" id="KW-0547">Nucleotide-binding</keyword>
<dbReference type="GO" id="GO:0016887">
    <property type="term" value="F:ATP hydrolysis activity"/>
    <property type="evidence" value="ECO:0007669"/>
    <property type="project" value="InterPro"/>
</dbReference>
<feature type="transmembrane region" description="Helical" evidence="23">
    <location>
        <begin position="719"/>
        <end position="737"/>
    </location>
</feature>
<comment type="similarity">
    <text evidence="2 23">Belongs to the cation transport ATPase (P-type) (TC 3.A.3) family. Type IB subfamily.</text>
</comment>
<evidence type="ECO:0000256" key="3">
    <source>
        <dbReference type="ARBA" id="ARBA00012517"/>
    </source>
</evidence>
<dbReference type="SUPFAM" id="SSF81665">
    <property type="entry name" value="Calcium ATPase, transmembrane domain M"/>
    <property type="match status" value="1"/>
</dbReference>
<dbReference type="InterPro" id="IPR008250">
    <property type="entry name" value="ATPase_P-typ_transduc_dom_A_sf"/>
</dbReference>
<evidence type="ECO:0000256" key="19">
    <source>
        <dbReference type="ARBA" id="ARBA00023136"/>
    </source>
</evidence>
<keyword evidence="5" id="KW-0813">Transport</keyword>
<dbReference type="FunFam" id="2.70.150.10:FF:000020">
    <property type="entry name" value="Copper-exporting P-type ATPase A"/>
    <property type="match status" value="1"/>
</dbReference>
<evidence type="ECO:0000256" key="6">
    <source>
        <dbReference type="ARBA" id="ARBA00022475"/>
    </source>
</evidence>
<feature type="transmembrane region" description="Helical" evidence="23">
    <location>
        <begin position="348"/>
        <end position="370"/>
    </location>
</feature>
<dbReference type="InterPro" id="IPR023298">
    <property type="entry name" value="ATPase_P-typ_TM_dom_sf"/>
</dbReference>
<dbReference type="NCBIfam" id="TIGR01494">
    <property type="entry name" value="ATPase_P-type"/>
    <property type="match status" value="1"/>
</dbReference>
<dbReference type="EC" id="7.2.2.8" evidence="3"/>
<keyword evidence="16 23" id="KW-1133">Transmembrane helix</keyword>
<evidence type="ECO:0000259" key="24">
    <source>
        <dbReference type="PROSITE" id="PS50846"/>
    </source>
</evidence>
<dbReference type="NCBIfam" id="TIGR01525">
    <property type="entry name" value="ATPase-IB_hvy"/>
    <property type="match status" value="1"/>
</dbReference>
<dbReference type="SUPFAM" id="SSF55008">
    <property type="entry name" value="HMA, heavy metal-associated domain"/>
    <property type="match status" value="1"/>
</dbReference>
<evidence type="ECO:0000256" key="2">
    <source>
        <dbReference type="ARBA" id="ARBA00006024"/>
    </source>
</evidence>
<dbReference type="GO" id="GO:0140581">
    <property type="term" value="F:P-type monovalent copper transporter activity"/>
    <property type="evidence" value="ECO:0007669"/>
    <property type="project" value="UniProtKB-EC"/>
</dbReference>
<evidence type="ECO:0000256" key="21">
    <source>
        <dbReference type="ARBA" id="ARBA00033239"/>
    </source>
</evidence>
<dbReference type="GO" id="GO:0043682">
    <property type="term" value="F:P-type divalent copper transporter activity"/>
    <property type="evidence" value="ECO:0007669"/>
    <property type="project" value="TreeGrafter"/>
</dbReference>
<dbReference type="CDD" id="cd00371">
    <property type="entry name" value="HMA"/>
    <property type="match status" value="1"/>
</dbReference>
<comment type="caution">
    <text evidence="25">The sequence shown here is derived from an EMBL/GenBank/DDBJ whole genome shotgun (WGS) entry which is preliminary data.</text>
</comment>
<keyword evidence="9 23" id="KW-0479">Metal-binding</keyword>
<dbReference type="GO" id="GO:0060003">
    <property type="term" value="P:copper ion export"/>
    <property type="evidence" value="ECO:0007669"/>
    <property type="project" value="UniProtKB-ARBA"/>
</dbReference>
<dbReference type="Gene3D" id="3.40.1110.10">
    <property type="entry name" value="Calcium-transporting ATPase, cytoplasmic domain N"/>
    <property type="match status" value="1"/>
</dbReference>
<feature type="transmembrane region" description="Helical" evidence="23">
    <location>
        <begin position="129"/>
        <end position="154"/>
    </location>
</feature>
<keyword evidence="19 23" id="KW-0472">Membrane</keyword>
<dbReference type="InterPro" id="IPR044492">
    <property type="entry name" value="P_typ_ATPase_HD_dom"/>
</dbReference>
<dbReference type="SFLD" id="SFLDS00003">
    <property type="entry name" value="Haloacid_Dehalogenase"/>
    <property type="match status" value="1"/>
</dbReference>
<evidence type="ECO:0000256" key="9">
    <source>
        <dbReference type="ARBA" id="ARBA00022723"/>
    </source>
</evidence>
<evidence type="ECO:0000256" key="16">
    <source>
        <dbReference type="ARBA" id="ARBA00022989"/>
    </source>
</evidence>
<evidence type="ECO:0000256" key="14">
    <source>
        <dbReference type="ARBA" id="ARBA00022842"/>
    </source>
</evidence>
<evidence type="ECO:0000256" key="11">
    <source>
        <dbReference type="ARBA" id="ARBA00022741"/>
    </source>
</evidence>
<keyword evidence="13 23" id="KW-0067">ATP-binding</keyword>
<dbReference type="GO" id="GO:0005886">
    <property type="term" value="C:plasma membrane"/>
    <property type="evidence" value="ECO:0007669"/>
    <property type="project" value="UniProtKB-SubCell"/>
</dbReference>
<dbReference type="SUPFAM" id="SSF81653">
    <property type="entry name" value="Calcium ATPase, transduction domain A"/>
    <property type="match status" value="1"/>
</dbReference>
<dbReference type="InterPro" id="IPR036412">
    <property type="entry name" value="HAD-like_sf"/>
</dbReference>
<dbReference type="PRINTS" id="PR00120">
    <property type="entry name" value="HATPASE"/>
</dbReference>
<dbReference type="InterPro" id="IPR023214">
    <property type="entry name" value="HAD_sf"/>
</dbReference>
<gene>
    <name evidence="25" type="ORF">CSA09_02805</name>
</gene>
<dbReference type="InterPro" id="IPR018303">
    <property type="entry name" value="ATPase_P-typ_P_site"/>
</dbReference>
<comment type="subcellular location">
    <subcellularLocation>
        <location evidence="1">Cell membrane</location>
        <topology evidence="1">Multi-pass membrane protein</topology>
    </subcellularLocation>
</comment>